<name>A0A381TD87_9ZZZZ</name>
<dbReference type="EMBL" id="UINC01004113">
    <property type="protein sequence ID" value="SVA11883.1"/>
    <property type="molecule type" value="Genomic_DNA"/>
</dbReference>
<evidence type="ECO:0000313" key="1">
    <source>
        <dbReference type="EMBL" id="SVA11883.1"/>
    </source>
</evidence>
<protein>
    <submittedName>
        <fullName evidence="1">Uncharacterized protein</fullName>
    </submittedName>
</protein>
<sequence length="27" mass="3036">VNKKFGTPKPAKFADLASSFTIEFMFI</sequence>
<accession>A0A381TD87</accession>
<feature type="non-terminal residue" evidence="1">
    <location>
        <position position="1"/>
    </location>
</feature>
<proteinExistence type="predicted"/>
<gene>
    <name evidence="1" type="ORF">METZ01_LOCUS64737</name>
</gene>
<dbReference type="AlphaFoldDB" id="A0A381TD87"/>
<reference evidence="1" key="1">
    <citation type="submission" date="2018-05" db="EMBL/GenBank/DDBJ databases">
        <authorList>
            <person name="Lanie J.A."/>
            <person name="Ng W.-L."/>
            <person name="Kazmierczak K.M."/>
            <person name="Andrzejewski T.M."/>
            <person name="Davidsen T.M."/>
            <person name="Wayne K.J."/>
            <person name="Tettelin H."/>
            <person name="Glass J.I."/>
            <person name="Rusch D."/>
            <person name="Podicherti R."/>
            <person name="Tsui H.-C.T."/>
            <person name="Winkler M.E."/>
        </authorList>
    </citation>
    <scope>NUCLEOTIDE SEQUENCE</scope>
</reference>
<organism evidence="1">
    <name type="scientific">marine metagenome</name>
    <dbReference type="NCBI Taxonomy" id="408172"/>
    <lineage>
        <taxon>unclassified sequences</taxon>
        <taxon>metagenomes</taxon>
        <taxon>ecological metagenomes</taxon>
    </lineage>
</organism>